<dbReference type="InterPro" id="IPR025403">
    <property type="entry name" value="TgpA-like_C"/>
</dbReference>
<dbReference type="Pfam" id="PF01841">
    <property type="entry name" value="Transglut_core"/>
    <property type="match status" value="1"/>
</dbReference>
<dbReference type="SUPFAM" id="SSF54001">
    <property type="entry name" value="Cysteine proteinases"/>
    <property type="match status" value="1"/>
</dbReference>
<evidence type="ECO:0000256" key="1">
    <source>
        <dbReference type="SAM" id="MobiDB-lite"/>
    </source>
</evidence>
<dbReference type="InterPro" id="IPR002931">
    <property type="entry name" value="Transglutaminase-like"/>
</dbReference>
<evidence type="ECO:0000313" key="4">
    <source>
        <dbReference type="EMBL" id="PWG64260.1"/>
    </source>
</evidence>
<feature type="transmembrane region" description="Helical" evidence="2">
    <location>
        <begin position="138"/>
        <end position="155"/>
    </location>
</feature>
<accession>A0A2U2N576</accession>
<dbReference type="Pfam" id="PF11992">
    <property type="entry name" value="TgpA_N"/>
    <property type="match status" value="1"/>
</dbReference>
<organism evidence="4 5">
    <name type="scientific">Sediminicurvatus halobius</name>
    <dbReference type="NCBI Taxonomy" id="2182432"/>
    <lineage>
        <taxon>Bacteria</taxon>
        <taxon>Pseudomonadati</taxon>
        <taxon>Pseudomonadota</taxon>
        <taxon>Gammaproteobacteria</taxon>
        <taxon>Chromatiales</taxon>
        <taxon>Ectothiorhodospiraceae</taxon>
        <taxon>Sediminicurvatus</taxon>
    </lineage>
</organism>
<gene>
    <name evidence="4" type="ORF">DEM34_05070</name>
</gene>
<feature type="transmembrane region" description="Helical" evidence="2">
    <location>
        <begin position="216"/>
        <end position="237"/>
    </location>
</feature>
<dbReference type="InterPro" id="IPR021878">
    <property type="entry name" value="TgpA_N"/>
</dbReference>
<feature type="transmembrane region" description="Helical" evidence="2">
    <location>
        <begin position="61"/>
        <end position="80"/>
    </location>
</feature>
<dbReference type="AlphaFoldDB" id="A0A2U2N576"/>
<dbReference type="PANTHER" id="PTHR42736:SF1">
    <property type="entry name" value="PROTEIN-GLUTAMINE GAMMA-GLUTAMYLTRANSFERASE"/>
    <property type="match status" value="1"/>
</dbReference>
<evidence type="ECO:0000259" key="3">
    <source>
        <dbReference type="SMART" id="SM00460"/>
    </source>
</evidence>
<dbReference type="Proteomes" id="UP000245474">
    <property type="component" value="Unassembled WGS sequence"/>
</dbReference>
<keyword evidence="2" id="KW-1133">Transmembrane helix</keyword>
<dbReference type="InterPro" id="IPR038765">
    <property type="entry name" value="Papain-like_cys_pep_sf"/>
</dbReference>
<comment type="caution">
    <text evidence="4">The sequence shown here is derived from an EMBL/GenBank/DDBJ whole genome shotgun (WGS) entry which is preliminary data.</text>
</comment>
<feature type="transmembrane region" description="Helical" evidence="2">
    <location>
        <begin position="185"/>
        <end position="204"/>
    </location>
</feature>
<protein>
    <submittedName>
        <fullName evidence="4">DUF3488 domain-containing protein</fullName>
    </submittedName>
</protein>
<dbReference type="PANTHER" id="PTHR42736">
    <property type="entry name" value="PROTEIN-GLUTAMINE GAMMA-GLUTAMYLTRANSFERASE"/>
    <property type="match status" value="1"/>
</dbReference>
<evidence type="ECO:0000256" key="2">
    <source>
        <dbReference type="SAM" id="Phobius"/>
    </source>
</evidence>
<feature type="domain" description="Transglutaminase-like" evidence="3">
    <location>
        <begin position="455"/>
        <end position="525"/>
    </location>
</feature>
<proteinExistence type="predicted"/>
<dbReference type="EMBL" id="QFFI01000006">
    <property type="protein sequence ID" value="PWG64260.1"/>
    <property type="molecule type" value="Genomic_DNA"/>
</dbReference>
<reference evidence="4 5" key="1">
    <citation type="submission" date="2018-05" db="EMBL/GenBank/DDBJ databases">
        <title>Spiribacter halobius sp. nov., a moderately halophilic bacterium isolated from marine solar saltern.</title>
        <authorList>
            <person name="Zheng W.-S."/>
            <person name="Lu D.-C."/>
            <person name="Du Z.-J."/>
        </authorList>
    </citation>
    <scope>NUCLEOTIDE SEQUENCE [LARGE SCALE GENOMIC DNA]</scope>
    <source>
        <strain evidence="4 5">E85</strain>
    </source>
</reference>
<name>A0A2U2N576_9GAMM</name>
<dbReference type="SMART" id="SM00460">
    <property type="entry name" value="TGc"/>
    <property type="match status" value="1"/>
</dbReference>
<keyword evidence="5" id="KW-1185">Reference proteome</keyword>
<dbReference type="InterPro" id="IPR052901">
    <property type="entry name" value="Bact_TGase-like"/>
</dbReference>
<sequence length="729" mass="80052">MPRAGSTSSSCRVCGSGRARARPIGPAAWRRWRSSRVMPKLRRPARRRTDRRLPAWRGPEALPGAATVGAVLAVLALVLLPHVTRLPLWLTAAIVLAGAWRLHLAQRRGALPPRLLRIAATVAGALGVYAHYGTLIGLDAGVALLALMAGLKLLETARRRDLVIALYLAYFLVVTQFLYSQSAAMAAYMLAVVLVATTVLIGINRATGSPLERRHLRTAASLLAQALPIMLVLFVLFPRLPGPLWQMPDDAYAARTGLDDTMTPGAVSQLSRSDEVAFRVRFDGEPPVHRERYWRGLVLAGYDGRSWQRLNLPGGTPALSVAGEPVSYEITLEPHNRRWLFALDAPTRVPARGSVTPALELLADEPVRELQRYRLRSHTRHQLGERLSAGDRRGYTALPVDVHPQARALAREWRAAAGDDDRAVVQRALAHFREQPFHYTLQPPLLTGDTVDEFLFESRRGFCEHYAGAFTVLMRAAGIPTRVVAGYLGGEMVDGEYMVVRQSDAHAWTEVWLDGAGWTRVDPTGAVAPTRVESGLGAALAGEEDVPAMARQGFGWQRRLGLWLDRLDARWDQWVLGYNANLQQDLMSRFGLGAPTRMALVLALALVTLMATAAALTLLGTRRAPGEPVARAWWRFQRRLARIGLPRVPSEGPQDYVERVAAARPDLADQVRRIGAQYLALRYGPGQAGDRVNALAAAVRRFRPRRRAKTGPATARARRSRGAAPVSPG</sequence>
<feature type="transmembrane region" description="Helical" evidence="2">
    <location>
        <begin position="162"/>
        <end position="179"/>
    </location>
</feature>
<keyword evidence="2" id="KW-0812">Transmembrane</keyword>
<dbReference type="Pfam" id="PF13559">
    <property type="entry name" value="DUF4129"/>
    <property type="match status" value="1"/>
</dbReference>
<dbReference type="Gene3D" id="3.10.620.30">
    <property type="match status" value="1"/>
</dbReference>
<feature type="transmembrane region" description="Helical" evidence="2">
    <location>
        <begin position="598"/>
        <end position="619"/>
    </location>
</feature>
<keyword evidence="2" id="KW-0472">Membrane</keyword>
<feature type="region of interest" description="Disordered" evidence="1">
    <location>
        <begin position="704"/>
        <end position="729"/>
    </location>
</feature>
<evidence type="ECO:0000313" key="5">
    <source>
        <dbReference type="Proteomes" id="UP000245474"/>
    </source>
</evidence>